<dbReference type="EMBL" id="JAWDIS010000002">
    <property type="protein sequence ID" value="MDU0368048.1"/>
    <property type="molecule type" value="Genomic_DNA"/>
</dbReference>
<evidence type="ECO:0000313" key="2">
    <source>
        <dbReference type="EMBL" id="MDU0368048.1"/>
    </source>
</evidence>
<dbReference type="Pfam" id="PF13302">
    <property type="entry name" value="Acetyltransf_3"/>
    <property type="match status" value="1"/>
</dbReference>
<dbReference type="CDD" id="cd04301">
    <property type="entry name" value="NAT_SF"/>
    <property type="match status" value="1"/>
</dbReference>
<evidence type="ECO:0000259" key="1">
    <source>
        <dbReference type="PROSITE" id="PS51186"/>
    </source>
</evidence>
<keyword evidence="3" id="KW-1185">Reference proteome</keyword>
<dbReference type="InterPro" id="IPR051908">
    <property type="entry name" value="Ribosomal_N-acetyltransferase"/>
</dbReference>
<dbReference type="InterPro" id="IPR000182">
    <property type="entry name" value="GNAT_dom"/>
</dbReference>
<dbReference type="PROSITE" id="PS51186">
    <property type="entry name" value="GNAT"/>
    <property type="match status" value="1"/>
</dbReference>
<dbReference type="Gene3D" id="3.40.630.30">
    <property type="match status" value="1"/>
</dbReference>
<dbReference type="InterPro" id="IPR016181">
    <property type="entry name" value="Acyl_CoA_acyltransferase"/>
</dbReference>
<accession>A0ABU3T9L5</accession>
<comment type="caution">
    <text evidence="2">The sequence shown here is derived from an EMBL/GenBank/DDBJ whole genome shotgun (WGS) entry which is preliminary data.</text>
</comment>
<dbReference type="PANTHER" id="PTHR43441:SF6">
    <property type="entry name" value="N-ACETYLTRANSFERASE DOMAIN-CONTAINING PROTEIN"/>
    <property type="match status" value="1"/>
</dbReference>
<dbReference type="Proteomes" id="UP001263371">
    <property type="component" value="Unassembled WGS sequence"/>
</dbReference>
<protein>
    <submittedName>
        <fullName evidence="2">GNAT family N-acetyltransferase</fullName>
    </submittedName>
</protein>
<dbReference type="PANTHER" id="PTHR43441">
    <property type="entry name" value="RIBOSOMAL-PROTEIN-SERINE ACETYLTRANSFERASE"/>
    <property type="match status" value="1"/>
</dbReference>
<proteinExistence type="predicted"/>
<organism evidence="2 3">
    <name type="scientific">Microbacterium galbum</name>
    <dbReference type="NCBI Taxonomy" id="3075994"/>
    <lineage>
        <taxon>Bacteria</taxon>
        <taxon>Bacillati</taxon>
        <taxon>Actinomycetota</taxon>
        <taxon>Actinomycetes</taxon>
        <taxon>Micrococcales</taxon>
        <taxon>Microbacteriaceae</taxon>
        <taxon>Microbacterium</taxon>
    </lineage>
</organism>
<feature type="domain" description="N-acetyltransferase" evidence="1">
    <location>
        <begin position="21"/>
        <end position="159"/>
    </location>
</feature>
<evidence type="ECO:0000313" key="3">
    <source>
        <dbReference type="Proteomes" id="UP001263371"/>
    </source>
</evidence>
<reference evidence="2 3" key="1">
    <citation type="submission" date="2023-09" db="EMBL/GenBank/DDBJ databases">
        <title>Microbacterium fusihabitans sp. nov., Microbacterium phycihabitans sp. nov., and Microbacterium cervinum sp. nov., isolated from dried seaweeds of beach.</title>
        <authorList>
            <person name="Lee S.D."/>
        </authorList>
    </citation>
    <scope>NUCLEOTIDE SEQUENCE [LARGE SCALE GENOMIC DNA]</scope>
    <source>
        <strain evidence="2 3">KSW4-17</strain>
    </source>
</reference>
<name>A0ABU3T9L5_9MICO</name>
<dbReference type="SUPFAM" id="SSF55729">
    <property type="entry name" value="Acyl-CoA N-acyltransferases (Nat)"/>
    <property type="match status" value="1"/>
</dbReference>
<sequence>MTLSSSPVLLTRITPAMARRIVARDEEPGDDWHPDYPFVDELDPLEALAASESSASPFTMCAIREPATRLAVGGLGFFGPPDASGTVEFGYGLIPAARGRGLASAAVTLALAHAQHWGARRAVADTETDNGASRRVLQKAGLHETGRRGTLVLFARDLL</sequence>
<dbReference type="RefSeq" id="WP_315995219.1">
    <property type="nucleotide sequence ID" value="NZ_JAWDIS010000002.1"/>
</dbReference>
<gene>
    <name evidence="2" type="ORF">RWH45_12560</name>
</gene>